<dbReference type="Pfam" id="PF13649">
    <property type="entry name" value="Methyltransf_25"/>
    <property type="match status" value="1"/>
</dbReference>
<gene>
    <name evidence="5" type="ORF">UFOPK1835_02211</name>
</gene>
<dbReference type="InterPro" id="IPR029063">
    <property type="entry name" value="SAM-dependent_MTases_sf"/>
</dbReference>
<feature type="domain" description="Methyltransferase" evidence="4">
    <location>
        <begin position="54"/>
        <end position="144"/>
    </location>
</feature>
<dbReference type="PANTHER" id="PTHR43464:SF19">
    <property type="entry name" value="UBIQUINONE BIOSYNTHESIS O-METHYLTRANSFERASE, MITOCHONDRIAL"/>
    <property type="match status" value="1"/>
</dbReference>
<dbReference type="EMBL" id="CAEZUP010000166">
    <property type="protein sequence ID" value="CAB4627255.1"/>
    <property type="molecule type" value="Genomic_DNA"/>
</dbReference>
<dbReference type="PANTHER" id="PTHR43464">
    <property type="entry name" value="METHYLTRANSFERASE"/>
    <property type="match status" value="1"/>
</dbReference>
<organism evidence="5">
    <name type="scientific">freshwater metagenome</name>
    <dbReference type="NCBI Taxonomy" id="449393"/>
    <lineage>
        <taxon>unclassified sequences</taxon>
        <taxon>metagenomes</taxon>
        <taxon>ecological metagenomes</taxon>
    </lineage>
</organism>
<evidence type="ECO:0000256" key="3">
    <source>
        <dbReference type="ARBA" id="ARBA00022691"/>
    </source>
</evidence>
<dbReference type="CDD" id="cd02440">
    <property type="entry name" value="AdoMet_MTases"/>
    <property type="match status" value="1"/>
</dbReference>
<protein>
    <submittedName>
        <fullName evidence="5">Unannotated protein</fullName>
    </submittedName>
</protein>
<dbReference type="GO" id="GO:0032259">
    <property type="term" value="P:methylation"/>
    <property type="evidence" value="ECO:0007669"/>
    <property type="project" value="UniProtKB-KW"/>
</dbReference>
<keyword evidence="2" id="KW-0808">Transferase</keyword>
<reference evidence="5" key="1">
    <citation type="submission" date="2020-05" db="EMBL/GenBank/DDBJ databases">
        <authorList>
            <person name="Chiriac C."/>
            <person name="Salcher M."/>
            <person name="Ghai R."/>
            <person name="Kavagutti S V."/>
        </authorList>
    </citation>
    <scope>NUCLEOTIDE SEQUENCE</scope>
</reference>
<accession>A0A6J6IS42</accession>
<name>A0A6J6IS42_9ZZZZ</name>
<dbReference type="Gene3D" id="3.40.50.150">
    <property type="entry name" value="Vaccinia Virus protein VP39"/>
    <property type="match status" value="1"/>
</dbReference>
<keyword evidence="3" id="KW-0949">S-adenosyl-L-methionine</keyword>
<sequence>MTEDQPAVGSAEWSHWRETVDLDDYANRWKRMAESGQNPHGEADFVSRFEPSSVLDAGCGMGRVAIELATRGYETVGVDLDPDLLLHAQQNAPTLVWHVGDLSDFDLGRTFDVVVAAGNVIGFVDEANRSKAVWRCAAHVAPGGRLITGYSINGTWPAPHLYDGWCADAGLELEARYSTWDGDPFQPDSTYAVTVHRRPV</sequence>
<dbReference type="AlphaFoldDB" id="A0A6J6IS42"/>
<evidence type="ECO:0000313" key="5">
    <source>
        <dbReference type="EMBL" id="CAB4627255.1"/>
    </source>
</evidence>
<keyword evidence="1" id="KW-0489">Methyltransferase</keyword>
<dbReference type="GO" id="GO:0008168">
    <property type="term" value="F:methyltransferase activity"/>
    <property type="evidence" value="ECO:0007669"/>
    <property type="project" value="UniProtKB-KW"/>
</dbReference>
<proteinExistence type="predicted"/>
<dbReference type="SUPFAM" id="SSF53335">
    <property type="entry name" value="S-adenosyl-L-methionine-dependent methyltransferases"/>
    <property type="match status" value="1"/>
</dbReference>
<evidence type="ECO:0000259" key="4">
    <source>
        <dbReference type="Pfam" id="PF13649"/>
    </source>
</evidence>
<evidence type="ECO:0000256" key="1">
    <source>
        <dbReference type="ARBA" id="ARBA00022603"/>
    </source>
</evidence>
<evidence type="ECO:0000256" key="2">
    <source>
        <dbReference type="ARBA" id="ARBA00022679"/>
    </source>
</evidence>
<dbReference type="InterPro" id="IPR041698">
    <property type="entry name" value="Methyltransf_25"/>
</dbReference>